<dbReference type="OrthoDB" id="694008at2759"/>
<protein>
    <submittedName>
        <fullName evidence="2">Uncharacterized protein</fullName>
    </submittedName>
</protein>
<dbReference type="EMBL" id="JADCNL010000001">
    <property type="protein sequence ID" value="KAG0499518.1"/>
    <property type="molecule type" value="Genomic_DNA"/>
</dbReference>
<comment type="caution">
    <text evidence="2">The sequence shown here is derived from an EMBL/GenBank/DDBJ whole genome shotgun (WGS) entry which is preliminary data.</text>
</comment>
<gene>
    <name evidence="2" type="ORF">HPP92_004209</name>
</gene>
<proteinExistence type="predicted"/>
<name>A0A835S902_VANPL</name>
<feature type="region of interest" description="Disordered" evidence="1">
    <location>
        <begin position="155"/>
        <end position="174"/>
    </location>
</feature>
<evidence type="ECO:0000313" key="3">
    <source>
        <dbReference type="Proteomes" id="UP000636800"/>
    </source>
</evidence>
<reference evidence="2 3" key="1">
    <citation type="journal article" date="2020" name="Nat. Food">
        <title>A phased Vanilla planifolia genome enables genetic improvement of flavour and production.</title>
        <authorList>
            <person name="Hasing T."/>
            <person name="Tang H."/>
            <person name="Brym M."/>
            <person name="Khazi F."/>
            <person name="Huang T."/>
            <person name="Chambers A.H."/>
        </authorList>
    </citation>
    <scope>NUCLEOTIDE SEQUENCE [LARGE SCALE GENOMIC DNA]</scope>
    <source>
        <tissue evidence="2">Leaf</tissue>
    </source>
</reference>
<sequence>MRTAESIPLKFRLWNYCGDSVMAMRQIAQVPFSFLKLHQERKKLALLAEVSTGAANGFDQAAGVITGRFCRGLSGDGTPEVTLLQRPPKSIRLQQIRSQRRKQSRRWGETGPREVADQDPPFGAGEYSQFGGGGTLGSGGHLLISLQGPGFRSLGGRPMDLAPSRGFNCPDLSR</sequence>
<feature type="compositionally biased region" description="Basic and acidic residues" evidence="1">
    <location>
        <begin position="106"/>
        <end position="116"/>
    </location>
</feature>
<evidence type="ECO:0000313" key="2">
    <source>
        <dbReference type="EMBL" id="KAG0499518.1"/>
    </source>
</evidence>
<feature type="region of interest" description="Disordered" evidence="1">
    <location>
        <begin position="94"/>
        <end position="130"/>
    </location>
</feature>
<keyword evidence="3" id="KW-1185">Reference proteome</keyword>
<evidence type="ECO:0000256" key="1">
    <source>
        <dbReference type="SAM" id="MobiDB-lite"/>
    </source>
</evidence>
<dbReference type="AlphaFoldDB" id="A0A835S902"/>
<organism evidence="2 3">
    <name type="scientific">Vanilla planifolia</name>
    <name type="common">Vanilla</name>
    <dbReference type="NCBI Taxonomy" id="51239"/>
    <lineage>
        <taxon>Eukaryota</taxon>
        <taxon>Viridiplantae</taxon>
        <taxon>Streptophyta</taxon>
        <taxon>Embryophyta</taxon>
        <taxon>Tracheophyta</taxon>
        <taxon>Spermatophyta</taxon>
        <taxon>Magnoliopsida</taxon>
        <taxon>Liliopsida</taxon>
        <taxon>Asparagales</taxon>
        <taxon>Orchidaceae</taxon>
        <taxon>Vanilloideae</taxon>
        <taxon>Vanilleae</taxon>
        <taxon>Vanilla</taxon>
    </lineage>
</organism>
<accession>A0A835S902</accession>
<dbReference type="Proteomes" id="UP000636800">
    <property type="component" value="Chromosome 1"/>
</dbReference>